<dbReference type="STRING" id="1335048.AKL17_2065"/>
<organism evidence="2 3">
    <name type="scientific">Frigidibacter mobilis</name>
    <dbReference type="NCBI Taxonomy" id="1335048"/>
    <lineage>
        <taxon>Bacteria</taxon>
        <taxon>Pseudomonadati</taxon>
        <taxon>Pseudomonadota</taxon>
        <taxon>Alphaproteobacteria</taxon>
        <taxon>Rhodobacterales</taxon>
        <taxon>Paracoccaceae</taxon>
        <taxon>Frigidibacter</taxon>
    </lineage>
</organism>
<dbReference type="PATRIC" id="fig|1335048.3.peg.2155"/>
<evidence type="ECO:0000313" key="3">
    <source>
        <dbReference type="Proteomes" id="UP000076128"/>
    </source>
</evidence>
<dbReference type="GO" id="GO:0016491">
    <property type="term" value="F:oxidoreductase activity"/>
    <property type="evidence" value="ECO:0007669"/>
    <property type="project" value="UniProtKB-KW"/>
</dbReference>
<dbReference type="PANTHER" id="PTHR42949:SF3">
    <property type="entry name" value="ANAEROBIC GLYCEROL-3-PHOSPHATE DEHYDROGENASE SUBUNIT B"/>
    <property type="match status" value="1"/>
</dbReference>
<dbReference type="SUPFAM" id="SSF51905">
    <property type="entry name" value="FAD/NAD(P)-binding domain"/>
    <property type="match status" value="1"/>
</dbReference>
<accession>A0A159Z2P6</accession>
<dbReference type="Gene3D" id="3.50.50.60">
    <property type="entry name" value="FAD/NAD(P)-binding domain"/>
    <property type="match status" value="2"/>
</dbReference>
<dbReference type="AlphaFoldDB" id="A0A159Z2P6"/>
<dbReference type="InterPro" id="IPR036188">
    <property type="entry name" value="FAD/NAD-bd_sf"/>
</dbReference>
<dbReference type="PANTHER" id="PTHR42949">
    <property type="entry name" value="ANAEROBIC GLYCEROL-3-PHOSPHATE DEHYDROGENASE SUBUNIT B"/>
    <property type="match status" value="1"/>
</dbReference>
<evidence type="ECO:0000313" key="2">
    <source>
        <dbReference type="EMBL" id="AMY69312.1"/>
    </source>
</evidence>
<dbReference type="EMBL" id="CP012661">
    <property type="protein sequence ID" value="AMY69312.1"/>
    <property type="molecule type" value="Genomic_DNA"/>
</dbReference>
<keyword evidence="1" id="KW-0560">Oxidoreductase</keyword>
<proteinExistence type="predicted"/>
<dbReference type="KEGG" id="daa:AKL17_2065"/>
<dbReference type="InterPro" id="IPR051691">
    <property type="entry name" value="Metab_Enz_Cyan_OpOx_G3PDH"/>
</dbReference>
<reference evidence="2 3" key="1">
    <citation type="submission" date="2015-09" db="EMBL/GenBank/DDBJ databases">
        <title>Complete genome sequence of Defluviimonas alba cai42t isolated from an oilfield in Xinjiang.</title>
        <authorList>
            <person name="Geng S."/>
            <person name="Pan X."/>
            <person name="Wu X."/>
        </authorList>
    </citation>
    <scope>NUCLEOTIDE SEQUENCE [LARGE SCALE GENOMIC DNA]</scope>
    <source>
        <strain evidence="3">cai42</strain>
    </source>
</reference>
<protein>
    <submittedName>
        <fullName evidence="2">Putative oxidoreductase</fullName>
    </submittedName>
</protein>
<sequence>MARRVLIATGVRESSRAERLIGGTRPGGVLSTGALQGLVHLKRMQPFRRPLLLGTELVAFSALLTCRHAGIRPVAMVEPGPRAIARWPAPLLPRMLGIPLKLNTDLVAILGEDRVREVVLRGPDGAERNLAVDGVIVSGRFVPEATLLRMGHLEVDPQSGGPVVDQFGRCSDPAYFAAGNLLRPVETAGWSWEEGRRAGRAITASLRGALPAPGGGLQVLAGMTP</sequence>
<dbReference type="Proteomes" id="UP000076128">
    <property type="component" value="Chromosome"/>
</dbReference>
<keyword evidence="3" id="KW-1185">Reference proteome</keyword>
<name>A0A159Z2P6_9RHOB</name>
<evidence type="ECO:0000256" key="1">
    <source>
        <dbReference type="ARBA" id="ARBA00023002"/>
    </source>
</evidence>
<gene>
    <name evidence="2" type="ORF">AKL17_2065</name>
</gene>